<evidence type="ECO:0000313" key="6">
    <source>
        <dbReference type="Proteomes" id="UP000001542"/>
    </source>
</evidence>
<keyword evidence="3" id="KW-0804">Transcription</keyword>
<evidence type="ECO:0000313" key="5">
    <source>
        <dbReference type="EMBL" id="EAY20643.1"/>
    </source>
</evidence>
<keyword evidence="4" id="KW-0539">Nucleus</keyword>
<organism evidence="5 6">
    <name type="scientific">Trichomonas vaginalis (strain ATCC PRA-98 / G3)</name>
    <dbReference type="NCBI Taxonomy" id="412133"/>
    <lineage>
        <taxon>Eukaryota</taxon>
        <taxon>Metamonada</taxon>
        <taxon>Parabasalia</taxon>
        <taxon>Trichomonadida</taxon>
        <taxon>Trichomonadidae</taxon>
        <taxon>Trichomonas</taxon>
    </lineage>
</organism>
<dbReference type="InterPro" id="IPR009332">
    <property type="entry name" value="Med22"/>
</dbReference>
<keyword evidence="2" id="KW-0805">Transcription regulation</keyword>
<proteinExistence type="predicted"/>
<dbReference type="RefSeq" id="XP_001581629.1">
    <property type="nucleotide sequence ID" value="XM_001581579.1"/>
</dbReference>
<dbReference type="Proteomes" id="UP000001542">
    <property type="component" value="Unassembled WGS sequence"/>
</dbReference>
<dbReference type="GO" id="GO:0006357">
    <property type="term" value="P:regulation of transcription by RNA polymerase II"/>
    <property type="evidence" value="ECO:0007669"/>
    <property type="project" value="InterPro"/>
</dbReference>
<evidence type="ECO:0000256" key="4">
    <source>
        <dbReference type="ARBA" id="ARBA00023242"/>
    </source>
</evidence>
<evidence type="ECO:0000256" key="1">
    <source>
        <dbReference type="ARBA" id="ARBA00004123"/>
    </source>
</evidence>
<evidence type="ECO:0000256" key="2">
    <source>
        <dbReference type="ARBA" id="ARBA00023015"/>
    </source>
</evidence>
<dbReference type="SMR" id="A2DG16"/>
<reference evidence="5" key="2">
    <citation type="journal article" date="2007" name="Science">
        <title>Draft genome sequence of the sexually transmitted pathogen Trichomonas vaginalis.</title>
        <authorList>
            <person name="Carlton J.M."/>
            <person name="Hirt R.P."/>
            <person name="Silva J.C."/>
            <person name="Delcher A.L."/>
            <person name="Schatz M."/>
            <person name="Zhao Q."/>
            <person name="Wortman J.R."/>
            <person name="Bidwell S.L."/>
            <person name="Alsmark U.C.M."/>
            <person name="Besteiro S."/>
            <person name="Sicheritz-Ponten T."/>
            <person name="Noel C.J."/>
            <person name="Dacks J.B."/>
            <person name="Foster P.G."/>
            <person name="Simillion C."/>
            <person name="Van de Peer Y."/>
            <person name="Miranda-Saavedra D."/>
            <person name="Barton G.J."/>
            <person name="Westrop G.D."/>
            <person name="Mueller S."/>
            <person name="Dessi D."/>
            <person name="Fiori P.L."/>
            <person name="Ren Q."/>
            <person name="Paulsen I."/>
            <person name="Zhang H."/>
            <person name="Bastida-Corcuera F.D."/>
            <person name="Simoes-Barbosa A."/>
            <person name="Brown M.T."/>
            <person name="Hayes R.D."/>
            <person name="Mukherjee M."/>
            <person name="Okumura C.Y."/>
            <person name="Schneider R."/>
            <person name="Smith A.J."/>
            <person name="Vanacova S."/>
            <person name="Villalvazo M."/>
            <person name="Haas B.J."/>
            <person name="Pertea M."/>
            <person name="Feldblyum T.V."/>
            <person name="Utterback T.R."/>
            <person name="Shu C.L."/>
            <person name="Osoegawa K."/>
            <person name="de Jong P.J."/>
            <person name="Hrdy I."/>
            <person name="Horvathova L."/>
            <person name="Zubacova Z."/>
            <person name="Dolezal P."/>
            <person name="Malik S.B."/>
            <person name="Logsdon J.M. Jr."/>
            <person name="Henze K."/>
            <person name="Gupta A."/>
            <person name="Wang C.C."/>
            <person name="Dunne R.L."/>
            <person name="Upcroft J.A."/>
            <person name="Upcroft P."/>
            <person name="White O."/>
            <person name="Salzberg S.L."/>
            <person name="Tang P."/>
            <person name="Chiu C.-H."/>
            <person name="Lee Y.-S."/>
            <person name="Embley T.M."/>
            <person name="Coombs G.H."/>
            <person name="Mottram J.C."/>
            <person name="Tachezy J."/>
            <person name="Fraser-Liggett C.M."/>
            <person name="Johnson P.J."/>
        </authorList>
    </citation>
    <scope>NUCLEOTIDE SEQUENCE [LARGE SCALE GENOMIC DNA]</scope>
    <source>
        <strain evidence="5">G3</strain>
    </source>
</reference>
<evidence type="ECO:0000256" key="3">
    <source>
        <dbReference type="ARBA" id="ARBA00023163"/>
    </source>
</evidence>
<gene>
    <name evidence="5" type="ORF">TVAG_163390</name>
</gene>
<dbReference type="Pfam" id="PF06179">
    <property type="entry name" value="Med22"/>
    <property type="match status" value="1"/>
</dbReference>
<dbReference type="VEuPathDB" id="TrichDB:TVAG_163390"/>
<dbReference type="GO" id="GO:0016592">
    <property type="term" value="C:mediator complex"/>
    <property type="evidence" value="ECO:0007669"/>
    <property type="project" value="InterPro"/>
</dbReference>
<sequence length="126" mass="14635">MEKQINDLRMLSVNAIANLVNTYSELIKDSIVRHDDVLDSSRQKLKIEVHTMEIDQNARELLTCIRRIKELKVTDDEYQSERASFEQDCIESSNQINDQVKKCYKQLTDLSTEGFEVLQAASKLLR</sequence>
<comment type="subcellular location">
    <subcellularLocation>
        <location evidence="1">Nucleus</location>
    </subcellularLocation>
</comment>
<dbReference type="AlphaFoldDB" id="A2DG16"/>
<keyword evidence="6" id="KW-1185">Reference proteome</keyword>
<dbReference type="VEuPathDB" id="TrichDB:TVAGG3_0953330"/>
<dbReference type="EMBL" id="DS113196">
    <property type="protein sequence ID" value="EAY20643.1"/>
    <property type="molecule type" value="Genomic_DNA"/>
</dbReference>
<dbReference type="KEGG" id="tva:5466186"/>
<reference evidence="5" key="1">
    <citation type="submission" date="2006-10" db="EMBL/GenBank/DDBJ databases">
        <authorList>
            <person name="Amadeo P."/>
            <person name="Zhao Q."/>
            <person name="Wortman J."/>
            <person name="Fraser-Liggett C."/>
            <person name="Carlton J."/>
        </authorList>
    </citation>
    <scope>NUCLEOTIDE SEQUENCE</scope>
    <source>
        <strain evidence="5">G3</strain>
    </source>
</reference>
<protein>
    <submittedName>
        <fullName evidence="5">Uncharacterized protein</fullName>
    </submittedName>
</protein>
<dbReference type="InParanoid" id="A2DG16"/>
<name>A2DG16_TRIV3</name>
<dbReference type="GO" id="GO:0003712">
    <property type="term" value="F:transcription coregulator activity"/>
    <property type="evidence" value="ECO:0007669"/>
    <property type="project" value="InterPro"/>
</dbReference>
<accession>A2DG16</accession>